<dbReference type="InterPro" id="IPR011009">
    <property type="entry name" value="Kinase-like_dom_sf"/>
</dbReference>
<evidence type="ECO:0000313" key="3">
    <source>
        <dbReference type="EMBL" id="ODO00095.1"/>
    </source>
</evidence>
<feature type="region of interest" description="Disordered" evidence="1">
    <location>
        <begin position="322"/>
        <end position="345"/>
    </location>
</feature>
<dbReference type="PANTHER" id="PTHR11909">
    <property type="entry name" value="CASEIN KINASE-RELATED"/>
    <property type="match status" value="1"/>
</dbReference>
<dbReference type="SUPFAM" id="SSF56112">
    <property type="entry name" value="Protein kinase-like (PK-like)"/>
    <property type="match status" value="1"/>
</dbReference>
<accession>A0A1E3JGY8</accession>
<organism evidence="3 4">
    <name type="scientific">Cryptococcus amylolentus CBS 6273</name>
    <dbReference type="NCBI Taxonomy" id="1296118"/>
    <lineage>
        <taxon>Eukaryota</taxon>
        <taxon>Fungi</taxon>
        <taxon>Dikarya</taxon>
        <taxon>Basidiomycota</taxon>
        <taxon>Agaricomycotina</taxon>
        <taxon>Tremellomycetes</taxon>
        <taxon>Tremellales</taxon>
        <taxon>Cryptococcaceae</taxon>
        <taxon>Cryptococcus</taxon>
    </lineage>
</organism>
<dbReference type="PROSITE" id="PS50011">
    <property type="entry name" value="PROTEIN_KINASE_DOM"/>
    <property type="match status" value="1"/>
</dbReference>
<dbReference type="Proteomes" id="UP000095149">
    <property type="component" value="Unassembled WGS sequence"/>
</dbReference>
<dbReference type="EMBL" id="MEKH01000011">
    <property type="protein sequence ID" value="ODO00095.1"/>
    <property type="molecule type" value="Genomic_DNA"/>
</dbReference>
<dbReference type="OrthoDB" id="10308723at2759"/>
<evidence type="ECO:0000256" key="1">
    <source>
        <dbReference type="SAM" id="MobiDB-lite"/>
    </source>
</evidence>
<dbReference type="InterPro" id="IPR050235">
    <property type="entry name" value="CK1_Ser-Thr_kinase"/>
</dbReference>
<protein>
    <recommendedName>
        <fullName evidence="2">Protein kinase domain-containing protein</fullName>
    </recommendedName>
</protein>
<gene>
    <name evidence="3" type="ORF">I350_06720</name>
</gene>
<dbReference type="GO" id="GO:0004672">
    <property type="term" value="F:protein kinase activity"/>
    <property type="evidence" value="ECO:0007669"/>
    <property type="project" value="InterPro"/>
</dbReference>
<dbReference type="SMART" id="SM00220">
    <property type="entry name" value="S_TKc"/>
    <property type="match status" value="1"/>
</dbReference>
<feature type="domain" description="Protein kinase" evidence="2">
    <location>
        <begin position="32"/>
        <end position="300"/>
    </location>
</feature>
<name>A0A1E3JGY8_9TREE</name>
<evidence type="ECO:0000259" key="2">
    <source>
        <dbReference type="PROSITE" id="PS50011"/>
    </source>
</evidence>
<dbReference type="InterPro" id="IPR000719">
    <property type="entry name" value="Prot_kinase_dom"/>
</dbReference>
<proteinExistence type="predicted"/>
<dbReference type="AlphaFoldDB" id="A0A1E3JGY8"/>
<dbReference type="Pfam" id="PF00069">
    <property type="entry name" value="Pkinase"/>
    <property type="match status" value="1"/>
</dbReference>
<reference evidence="3 4" key="1">
    <citation type="submission" date="2016-06" db="EMBL/GenBank/DDBJ databases">
        <title>Evolution of pathogenesis and genome organization in the Tremellales.</title>
        <authorList>
            <person name="Cuomo C."/>
            <person name="Litvintseva A."/>
            <person name="Heitman J."/>
            <person name="Chen Y."/>
            <person name="Sun S."/>
            <person name="Springer D."/>
            <person name="Dromer F."/>
            <person name="Young S."/>
            <person name="Zeng Q."/>
            <person name="Chapman S."/>
            <person name="Gujja S."/>
            <person name="Saif S."/>
            <person name="Birren B."/>
        </authorList>
    </citation>
    <scope>NUCLEOTIDE SEQUENCE [LARGE SCALE GENOMIC DNA]</scope>
    <source>
        <strain evidence="3 4">CBS 6273</strain>
    </source>
</reference>
<dbReference type="GO" id="GO:0005524">
    <property type="term" value="F:ATP binding"/>
    <property type="evidence" value="ECO:0007669"/>
    <property type="project" value="InterPro"/>
</dbReference>
<evidence type="ECO:0000313" key="4">
    <source>
        <dbReference type="Proteomes" id="UP000095149"/>
    </source>
</evidence>
<sequence length="345" mass="39609">MVQVEIGQVIGGRFKITDVISHRDHNGKCFLFSHEQNLTFHATVSIYVAEDIPSGQAVALKLNRKVDLVYYEFCLHSRFRHLDGFPSMYDWHKSSRPQYGALAIELLGPSLDKVVSDAKGSKFTLKTTLQVIDQIITRIQALHAQSFVHRGIKPDNFCLGPPGSLHENKVYMIDFDLAKKFRDPRTHLHLPYREDQDPVGNPYWSSVNVDLGIVGSRRDDMECMGYMAVFFVKGILPWHSDREGRSPYPESRKKKSETTVEYLCQDLPEEFATYMTYCRSLQFDDEPDYDYCRGLFRQVFEREGFEDDGVYDWGPSELELDIWENAPSPGSPRVSAWGDADDTDP</sequence>
<comment type="caution">
    <text evidence="3">The sequence shown here is derived from an EMBL/GenBank/DDBJ whole genome shotgun (WGS) entry which is preliminary data.</text>
</comment>
<dbReference type="Gene3D" id="1.10.510.10">
    <property type="entry name" value="Transferase(Phosphotransferase) domain 1"/>
    <property type="match status" value="1"/>
</dbReference>